<dbReference type="SMART" id="SM00894">
    <property type="entry name" value="Excalibur"/>
    <property type="match status" value="1"/>
</dbReference>
<evidence type="ECO:0000259" key="2">
    <source>
        <dbReference type="SMART" id="SM00894"/>
    </source>
</evidence>
<accession>A0A9X3LFW9</accession>
<feature type="chain" id="PRO_5040833136" evidence="1">
    <location>
        <begin position="27"/>
        <end position="90"/>
    </location>
</feature>
<gene>
    <name evidence="3" type="ORF">M9R32_05715</name>
</gene>
<feature type="domain" description="Excalibur calcium-binding" evidence="2">
    <location>
        <begin position="34"/>
        <end position="89"/>
    </location>
</feature>
<dbReference type="RefSeq" id="WP_269925775.1">
    <property type="nucleotide sequence ID" value="NZ_JAMKBJ010000003.1"/>
</dbReference>
<evidence type="ECO:0000313" key="4">
    <source>
        <dbReference type="Proteomes" id="UP001152173"/>
    </source>
</evidence>
<name>A0A9X3LFW9_9BACL</name>
<reference evidence="3" key="1">
    <citation type="submission" date="2022-05" db="EMBL/GenBank/DDBJ databases">
        <authorList>
            <person name="Colautti A."/>
            <person name="Iacumin L."/>
        </authorList>
    </citation>
    <scope>NUCLEOTIDE SEQUENCE</scope>
    <source>
        <strain evidence="3">SK 55</strain>
    </source>
</reference>
<keyword evidence="4" id="KW-1185">Reference proteome</keyword>
<dbReference type="InterPro" id="IPR008613">
    <property type="entry name" value="Excalibur_Ca-bd_domain"/>
</dbReference>
<proteinExistence type="predicted"/>
<dbReference type="AlphaFoldDB" id="A0A9X3LFW9"/>
<evidence type="ECO:0000256" key="1">
    <source>
        <dbReference type="SAM" id="SignalP"/>
    </source>
</evidence>
<keyword evidence="1" id="KW-0732">Signal</keyword>
<evidence type="ECO:0000313" key="3">
    <source>
        <dbReference type="EMBL" id="MCZ8536680.1"/>
    </source>
</evidence>
<protein>
    <submittedName>
        <fullName evidence="3">Excalibur calcium-binding domain-containing protein</fullName>
    </submittedName>
</protein>
<sequence>MKKGIVSIVVSFALLFGMVGAIQADAAVKVTLKEYSNCKEINKNYPGGIAKTSTVKNKGGATKYKPFVNQKLYDLNKKSDRDKDFIACER</sequence>
<dbReference type="EMBL" id="JAMKBJ010000003">
    <property type="protein sequence ID" value="MCZ8536680.1"/>
    <property type="molecule type" value="Genomic_DNA"/>
</dbReference>
<dbReference type="Proteomes" id="UP001152173">
    <property type="component" value="Unassembled WGS sequence"/>
</dbReference>
<feature type="signal peptide" evidence="1">
    <location>
        <begin position="1"/>
        <end position="26"/>
    </location>
</feature>
<comment type="caution">
    <text evidence="3">The sequence shown here is derived from an EMBL/GenBank/DDBJ whole genome shotgun (WGS) entry which is preliminary data.</text>
</comment>
<dbReference type="Pfam" id="PF05901">
    <property type="entry name" value="Excalibur"/>
    <property type="match status" value="1"/>
</dbReference>
<organism evidence="3 4">
    <name type="scientific">Paenisporosarcina quisquiliarum</name>
    <dbReference type="NCBI Taxonomy" id="365346"/>
    <lineage>
        <taxon>Bacteria</taxon>
        <taxon>Bacillati</taxon>
        <taxon>Bacillota</taxon>
        <taxon>Bacilli</taxon>
        <taxon>Bacillales</taxon>
        <taxon>Caryophanaceae</taxon>
        <taxon>Paenisporosarcina</taxon>
    </lineage>
</organism>